<organism evidence="1 2">
    <name type="scientific">Steinernema hermaphroditum</name>
    <dbReference type="NCBI Taxonomy" id="289476"/>
    <lineage>
        <taxon>Eukaryota</taxon>
        <taxon>Metazoa</taxon>
        <taxon>Ecdysozoa</taxon>
        <taxon>Nematoda</taxon>
        <taxon>Chromadorea</taxon>
        <taxon>Rhabditida</taxon>
        <taxon>Tylenchina</taxon>
        <taxon>Panagrolaimomorpha</taxon>
        <taxon>Strongyloidoidea</taxon>
        <taxon>Steinernematidae</taxon>
        <taxon>Steinernema</taxon>
    </lineage>
</organism>
<name>A0AA39INT2_9BILA</name>
<dbReference type="AlphaFoldDB" id="A0AA39INT2"/>
<reference evidence="1" key="1">
    <citation type="submission" date="2023-06" db="EMBL/GenBank/DDBJ databases">
        <title>Genomic analysis of the entomopathogenic nematode Steinernema hermaphroditum.</title>
        <authorList>
            <person name="Schwarz E.M."/>
            <person name="Heppert J.K."/>
            <person name="Baniya A."/>
            <person name="Schwartz H.T."/>
            <person name="Tan C.-H."/>
            <person name="Antoshechkin I."/>
            <person name="Sternberg P.W."/>
            <person name="Goodrich-Blair H."/>
            <person name="Dillman A.R."/>
        </authorList>
    </citation>
    <scope>NUCLEOTIDE SEQUENCE</scope>
    <source>
        <strain evidence="1">PS9179</strain>
        <tissue evidence="1">Whole animal</tissue>
    </source>
</reference>
<sequence length="347" mass="40328">MLIIPLAWNAHSILSDLAKLLRIRNAPKTDPDNPPNDFACLPLDIIADIPLTGHTMSQINGMRSPWARAADVYFKNHSRFFGDQYSEHFPDGLVWEVAKMDRLMKESSFAKVEISEFCIGSGSPMSSECWPIYEKFLKSRNLNRVVFGCMEDFGSHMQAKVLRMVRDNPRVVYLHLAALDEPYPQVEALMVEIVGQRRLRHLILTDVNFSEHFTSVGLQFIEQNQVVEFCNSAEFLQDAKYFDCVLRFWWTRKTYPEHMQKVQFEVCDESKEKIVERIRDFEGEFVGCCVAHEYYRIAINLEKFIEIRFCRNTANIVYYAVEMLLTSGEASVVEEFEDYVGFRSFDA</sequence>
<proteinExistence type="predicted"/>
<protein>
    <submittedName>
        <fullName evidence="1">Uncharacterized protein</fullName>
    </submittedName>
</protein>
<keyword evidence="2" id="KW-1185">Reference proteome</keyword>
<evidence type="ECO:0000313" key="2">
    <source>
        <dbReference type="Proteomes" id="UP001175271"/>
    </source>
</evidence>
<gene>
    <name evidence="1" type="ORF">QR680_009856</name>
</gene>
<accession>A0AA39INT2</accession>
<dbReference type="EMBL" id="JAUCMV010000001">
    <property type="protein sequence ID" value="KAK0426702.1"/>
    <property type="molecule type" value="Genomic_DNA"/>
</dbReference>
<comment type="caution">
    <text evidence="1">The sequence shown here is derived from an EMBL/GenBank/DDBJ whole genome shotgun (WGS) entry which is preliminary data.</text>
</comment>
<dbReference type="Proteomes" id="UP001175271">
    <property type="component" value="Unassembled WGS sequence"/>
</dbReference>
<evidence type="ECO:0000313" key="1">
    <source>
        <dbReference type="EMBL" id="KAK0426702.1"/>
    </source>
</evidence>